<protein>
    <submittedName>
        <fullName evidence="1">Uncharacterized protein</fullName>
    </submittedName>
</protein>
<reference evidence="1" key="1">
    <citation type="submission" date="2018-02" db="EMBL/GenBank/DDBJ databases">
        <title>Rhizophora mucronata_Transcriptome.</title>
        <authorList>
            <person name="Meera S.P."/>
            <person name="Sreeshan A."/>
            <person name="Augustine A."/>
        </authorList>
    </citation>
    <scope>NUCLEOTIDE SEQUENCE</scope>
    <source>
        <tissue evidence="1">Leaf</tissue>
    </source>
</reference>
<dbReference type="AlphaFoldDB" id="A0A2P2PSL7"/>
<proteinExistence type="predicted"/>
<dbReference type="EMBL" id="GGEC01077211">
    <property type="protein sequence ID" value="MBX57695.1"/>
    <property type="molecule type" value="Transcribed_RNA"/>
</dbReference>
<name>A0A2P2PSL7_RHIMU</name>
<organism evidence="1">
    <name type="scientific">Rhizophora mucronata</name>
    <name type="common">Asiatic mangrove</name>
    <dbReference type="NCBI Taxonomy" id="61149"/>
    <lineage>
        <taxon>Eukaryota</taxon>
        <taxon>Viridiplantae</taxon>
        <taxon>Streptophyta</taxon>
        <taxon>Embryophyta</taxon>
        <taxon>Tracheophyta</taxon>
        <taxon>Spermatophyta</taxon>
        <taxon>Magnoliopsida</taxon>
        <taxon>eudicotyledons</taxon>
        <taxon>Gunneridae</taxon>
        <taxon>Pentapetalae</taxon>
        <taxon>rosids</taxon>
        <taxon>fabids</taxon>
        <taxon>Malpighiales</taxon>
        <taxon>Rhizophoraceae</taxon>
        <taxon>Rhizophora</taxon>
    </lineage>
</organism>
<sequence length="34" mass="4267">MKKMQHAISFFRIVKPQKMNPSEQLHSRDYWYKL</sequence>
<accession>A0A2P2PSL7</accession>
<evidence type="ECO:0000313" key="1">
    <source>
        <dbReference type="EMBL" id="MBX57695.1"/>
    </source>
</evidence>